<dbReference type="InterPro" id="IPR014030">
    <property type="entry name" value="Ketoacyl_synth_N"/>
</dbReference>
<feature type="domain" description="Carrier" evidence="5">
    <location>
        <begin position="1976"/>
        <end position="2060"/>
    </location>
</feature>
<feature type="domain" description="Carrier" evidence="5">
    <location>
        <begin position="1771"/>
        <end position="1849"/>
    </location>
</feature>
<dbReference type="PANTHER" id="PTHR43074:SF1">
    <property type="entry name" value="BETA-KETOACYL SYNTHASE FAMILY PROTEIN-RELATED"/>
    <property type="match status" value="1"/>
</dbReference>
<dbReference type="InterPro" id="IPR014043">
    <property type="entry name" value="Acyl_transferase_dom"/>
</dbReference>
<dbReference type="Pfam" id="PF08659">
    <property type="entry name" value="KR"/>
    <property type="match status" value="1"/>
</dbReference>
<dbReference type="Pfam" id="PF02801">
    <property type="entry name" value="Ketoacyl-synt_C"/>
    <property type="match status" value="1"/>
</dbReference>
<dbReference type="InterPro" id="IPR014031">
    <property type="entry name" value="Ketoacyl_synth_C"/>
</dbReference>
<proteinExistence type="inferred from homology"/>
<dbReference type="SMART" id="SM00827">
    <property type="entry name" value="PKS_AT"/>
    <property type="match status" value="1"/>
</dbReference>
<accession>A0A4R7PDA7</accession>
<feature type="domain" description="Carrier" evidence="5">
    <location>
        <begin position="1873"/>
        <end position="1954"/>
    </location>
</feature>
<dbReference type="Gene3D" id="3.30.70.250">
    <property type="entry name" value="Malonyl-CoA ACP transacylase, ACP-binding"/>
    <property type="match status" value="1"/>
</dbReference>
<keyword evidence="2" id="KW-0596">Phosphopantetheine</keyword>
<evidence type="ECO:0000313" key="7">
    <source>
        <dbReference type="EMBL" id="TDU32057.1"/>
    </source>
</evidence>
<dbReference type="InterPro" id="IPR009081">
    <property type="entry name" value="PP-bd_ACP"/>
</dbReference>
<dbReference type="SMART" id="SM00825">
    <property type="entry name" value="PKS_KS"/>
    <property type="match status" value="1"/>
</dbReference>
<keyword evidence="3" id="KW-0597">Phosphoprotein</keyword>
<dbReference type="PROSITE" id="PS52004">
    <property type="entry name" value="KS3_2"/>
    <property type="match status" value="1"/>
</dbReference>
<gene>
    <name evidence="7" type="ORF">DFR24_1445</name>
</gene>
<evidence type="ECO:0000259" key="6">
    <source>
        <dbReference type="PROSITE" id="PS52004"/>
    </source>
</evidence>
<dbReference type="InterPro" id="IPR016036">
    <property type="entry name" value="Malonyl_transacylase_ACP-bd"/>
</dbReference>
<dbReference type="InterPro" id="IPR013785">
    <property type="entry name" value="Aldolase_TIM"/>
</dbReference>
<keyword evidence="4" id="KW-0808">Transferase</keyword>
<dbReference type="SUPFAM" id="SSF51735">
    <property type="entry name" value="NAD(P)-binding Rossmann-fold domains"/>
    <property type="match status" value="2"/>
</dbReference>
<evidence type="ECO:0000256" key="4">
    <source>
        <dbReference type="ARBA" id="ARBA00022679"/>
    </source>
</evidence>
<evidence type="ECO:0000313" key="8">
    <source>
        <dbReference type="Proteomes" id="UP000295341"/>
    </source>
</evidence>
<dbReference type="Gene3D" id="3.40.47.10">
    <property type="match status" value="1"/>
</dbReference>
<dbReference type="Pfam" id="PF00109">
    <property type="entry name" value="ketoacyl-synt"/>
    <property type="match status" value="1"/>
</dbReference>
<protein>
    <submittedName>
        <fullName evidence="7">Polyketide-type polyunsaturated fatty acid synthase PfaA</fullName>
    </submittedName>
</protein>
<dbReference type="InterPro" id="IPR001227">
    <property type="entry name" value="Ac_transferase_dom_sf"/>
</dbReference>
<dbReference type="SUPFAM" id="SSF51412">
    <property type="entry name" value="Inosine monophosphate dehydrogenase (IMPDH)"/>
    <property type="match status" value="2"/>
</dbReference>
<dbReference type="Gene3D" id="1.10.1200.10">
    <property type="entry name" value="ACP-like"/>
    <property type="match status" value="3"/>
</dbReference>
<dbReference type="PANTHER" id="PTHR43074">
    <property type="entry name" value="OMEGA-3 POLYUNSATURATED FATTY ACID SYNTHASE PFAB-RELATED"/>
    <property type="match status" value="1"/>
</dbReference>
<dbReference type="SUPFAM" id="SSF47336">
    <property type="entry name" value="ACP-like"/>
    <property type="match status" value="3"/>
</dbReference>
<dbReference type="CDD" id="cd08953">
    <property type="entry name" value="KR_2_SDR_x"/>
    <property type="match status" value="1"/>
</dbReference>
<reference evidence="7 8" key="1">
    <citation type="submission" date="2019-03" db="EMBL/GenBank/DDBJ databases">
        <title>Genomic Encyclopedia of Type Strains, Phase IV (KMG-IV): sequencing the most valuable type-strain genomes for metagenomic binning, comparative biology and taxonomic classification.</title>
        <authorList>
            <person name="Goeker M."/>
        </authorList>
    </citation>
    <scope>NUCLEOTIDE SEQUENCE [LARGE SCALE GENOMIC DNA]</scope>
    <source>
        <strain evidence="7 8">DSM 26377</strain>
    </source>
</reference>
<dbReference type="PROSITE" id="PS50075">
    <property type="entry name" value="CARRIER"/>
    <property type="match status" value="3"/>
</dbReference>
<keyword evidence="8" id="KW-1185">Reference proteome</keyword>
<dbReference type="InterPro" id="IPR036736">
    <property type="entry name" value="ACP-like_sf"/>
</dbReference>
<dbReference type="SMART" id="SM00822">
    <property type="entry name" value="PKS_KR"/>
    <property type="match status" value="1"/>
</dbReference>
<dbReference type="GO" id="GO:0006633">
    <property type="term" value="P:fatty acid biosynthetic process"/>
    <property type="evidence" value="ECO:0007669"/>
    <property type="project" value="InterPro"/>
</dbReference>
<dbReference type="InterPro" id="IPR013968">
    <property type="entry name" value="PKS_KR"/>
</dbReference>
<dbReference type="Proteomes" id="UP000295341">
    <property type="component" value="Unassembled WGS sequence"/>
</dbReference>
<dbReference type="Gene3D" id="3.40.50.720">
    <property type="entry name" value="NAD(P)-binding Rossmann-like Domain"/>
    <property type="match status" value="1"/>
</dbReference>
<evidence type="ECO:0000256" key="3">
    <source>
        <dbReference type="ARBA" id="ARBA00022553"/>
    </source>
</evidence>
<evidence type="ECO:0000256" key="1">
    <source>
        <dbReference type="ARBA" id="ARBA00006484"/>
    </source>
</evidence>
<dbReference type="InterPro" id="IPR052568">
    <property type="entry name" value="PKS-FAS_Synthase"/>
</dbReference>
<comment type="caution">
    <text evidence="7">The sequence shown here is derived from an EMBL/GenBank/DDBJ whole genome shotgun (WGS) entry which is preliminary data.</text>
</comment>
<dbReference type="SUPFAM" id="SSF53901">
    <property type="entry name" value="Thiolase-like"/>
    <property type="match status" value="1"/>
</dbReference>
<dbReference type="SUPFAM" id="SSF52151">
    <property type="entry name" value="FabD/lysophospholipase-like"/>
    <property type="match status" value="1"/>
</dbReference>
<dbReference type="Pfam" id="PF03060">
    <property type="entry name" value="NMO"/>
    <property type="match status" value="1"/>
</dbReference>
<dbReference type="EMBL" id="SOBT01000008">
    <property type="protein sequence ID" value="TDU32057.1"/>
    <property type="molecule type" value="Genomic_DNA"/>
</dbReference>
<evidence type="ECO:0000256" key="2">
    <source>
        <dbReference type="ARBA" id="ARBA00022450"/>
    </source>
</evidence>
<sequence length="2717" mass="287409">MKEENNRRGSNGNEGVTVNPTVFDVLGVVPADLSHPGLAVAVSRAGGIGILDLQFAGDETLAAANFERLLATTESRVGLRFTAGSLPLARRLLASAGNRHLTLVLAGPAESYAELRAQVASAVPHDVLGEILRADDAAIAESACDGLIARGNEAGGWVGDDSSFILLQKLRGKLRKRLFAQGGIGVRSAAACRAAGAAGVVVDDALMLLSESPLPLALRNELARLNGTECRVFGESLGHPLRAYARPGSAPLKAVEDLAREAESGAIDGDAWVHGIAANCGWSADKALPLGQAIGLAVGARDAHGSVVRFVQTLRRQSLRQIDRAAELAFLDEGGPLAASHRTRFPVAQGPMTRVSDNAAFAGEVARGGALPFLALALMRGPEVAQLLAQTREQVGDAPWGVGLLGFVPQALRDEQCAEVWKCKPPFALIAGGRPDQAEEFEKRGIATYLHAPAPALLKMYLEQGARRFVFEGRECGGHVGPLASFPLWEQMIEVLLAHVPAGEEKKIHVLFAGGLHDGLSGAMVASLAAPLADRGMRVGVLMGTAYLFTREIVASGAVVEGFQQAALQCARTVNLESGPGHATRCVDTAFARDFHETRRRLMREGRSVEEIRDELEDLNLGRLRVASKGRGRDHDGKLVDISAERQQRDGMFMIGQVATLRDSVLSIEELHGAVCNGGQQLLEQSREDRAQRVEAAKPSDIAIVGIGVTLPKADSADDYWQIILDRISVIREAPKDRWDWEQFYDADQKAPDKVYSKWGGFLDEVPIDPMRFGIPPKSMKSIDPFQLLALETASRTLADAGYSDGQFDRENTSVILGAGGGAGDLGAQYALRAELPRFVENPSPEVWDRLPEWTEESFAGTLLNVAAGRIANRLDFGGLNFTIDAACGSSLAAIGMAVNELESGRSSLVLAGGFDTTQSAYAFTAFAKTQALSPTGKPRTFDQSADGIAISEGVAMIALKRLADAERDGDRIYAVIKATAGSSDGRALGLTAPRTEGQIRALKRAYRKAGFSPSTLGLVEAHGTGTPVGDRTEAQTIAQTLLDDGAAPRTVALGSVKTLLGHTKAAAGVSGLIKVALALHHRVLPAHYGVERPIDTLSDARSPVYLLKEARPWLSTPDHPRRGAASAFGFGGTNFHAVLEEYQGTAASAGSNRWPAELFLFRAPDVASLQAQLERLVPQVQPGSRIRPGELAAALARQAESNLGQALALAIVATDLKSLAADLAAAIAHLQGGTRPLPGNVRLSRNVPAASPVVAFLFPGQGAQYLNMGREAALFFPEVREAFELADRCLRTAIPEGLSRYVFPPSPFDAQTETAQLAALTDTRVAQPAIGSAALGYLKLARRLGLQASACAGHSYGEYAALMAAGVLSTEDFLRLSAVRGAAMAAASESSVPGGMAAVQGSRERVQALIGGFDGVRVANHNTPDQSVISGPRETLNRAVQKLEAAGLRATLLPVSGAFHTELVAPARGPLTEAIHATRFNEARIDVYSNSSGAPYPRQPEAMQRLLDGHLLSSVEFVTEIEAMYAAGCRVFVELGPKGICSNMARQTLAGRDAVATSLDASGGGLRGLLLGLADLFIAGVHFEVQSLFSGRELERLELSRLADFARPRALPRHTWMVSGGCARAIDDPVHRTGKKPALTRADAETARAAIDAAVEARVRASLPATGVGATPSSQPVAPSASLTSEALIAYQQTMRQFLQLQERVVSQYLNGATPSVPVAGMMDAMSMPAMPAPAPAPVVARVAAPVVVATSIAVPVVQPAPIAVVAAQLDVSALLLGIVSERTGYPADMLGMDADLEADLGIDSIKRVEIIGALRKALGAEAAGTVQSRMERLTKARSLQAILNELGPVASAAPAVAAPAVVVVAQPAVALDFSALLLGIVAERTGYPQDMLGLDADLEADLGIDSIKRVEIIGALRKSLPAGVSEVLQSRMEALTKARSLSSILALLPSSSAPIAATVVVDAVPAAVVVVDAPALIDLNSLLVGIVAERTGYPADMLGMDADLEADLGIDSIKRVEILGALKKSLPGAQGAALQSRMEVLTKARTLNQLLSELRHSEAAVPAASASSSNTLATSAVQESVAAQADATAAPLPRFVVKARSAPRLHGEERPDGLVLLLGPKGTISRRVLEDLTARKLIAVHLDTTDAQALRAAIESAQQQHGPARGLLHLHGLEVGDAADLAAWQSMYHRDLLSLFHALQCIAELPKLRLIAASRLGGTFGRDAVGQGGAIAGGVNGMLNCVRSEFPGCHARAVDFDGQTDEEIASLLVAELLTQSAEPEAGYIGTERFGSVTVEEALTPNPFPQPVTPQSGWVMLATGGARGITAEILEELACPGMRLVLVGRTPEPGAEDVGLAAQVSEADVRRHLLAAARHRGEKPRPVEIDRALGRVLTDREIRANLKRLRATGAEVDYVSCDVRDERSFGGLIEGLYDRYKRIDAVIHGAGVIEDRRLADKTAESFERVIGTKLDPAHILAKRLRPASLKLMAFFTSVAGRYGNQGQTDYAAANEALNRLAWQLHREWTHTRVISVNWGPWDAGMASEGVKRALRERGMEPIPVAAGRRLFRDELEHGPRHEVELVAGRGPWGEAAAEDRRRGWSLDALQVVAGGAVTAELRLDDAASETDGAALKDAMSQFVAQAWTGWNVAELRDVRLPAQPTMRGKLRARAATHSEPDVQAVTVELVQSGSRKVLSRATVILRPQSTSTTRIAPAGP</sequence>
<feature type="domain" description="Ketosynthase family 3 (KS3)" evidence="6">
    <location>
        <begin position="699"/>
        <end position="1142"/>
    </location>
</feature>
<dbReference type="InterPro" id="IPR003965">
    <property type="entry name" value="Fatty_acid_synthase"/>
</dbReference>
<dbReference type="Gene3D" id="3.40.366.10">
    <property type="entry name" value="Malonyl-Coenzyme A Acyl Carrier Protein, domain 2"/>
    <property type="match status" value="1"/>
</dbReference>
<organism evidence="7 8">
    <name type="scientific">Panacagrimonas perspica</name>
    <dbReference type="NCBI Taxonomy" id="381431"/>
    <lineage>
        <taxon>Bacteria</taxon>
        <taxon>Pseudomonadati</taxon>
        <taxon>Pseudomonadota</taxon>
        <taxon>Gammaproteobacteria</taxon>
        <taxon>Nevskiales</taxon>
        <taxon>Nevskiaceae</taxon>
        <taxon>Panacagrimonas</taxon>
    </lineage>
</organism>
<dbReference type="GO" id="GO:0004312">
    <property type="term" value="F:fatty acid synthase activity"/>
    <property type="evidence" value="ECO:0007669"/>
    <property type="project" value="InterPro"/>
</dbReference>
<dbReference type="CDD" id="cd00833">
    <property type="entry name" value="PKS"/>
    <property type="match status" value="1"/>
</dbReference>
<dbReference type="InterPro" id="IPR016039">
    <property type="entry name" value="Thiolase-like"/>
</dbReference>
<dbReference type="Gene3D" id="3.20.20.70">
    <property type="entry name" value="Aldolase class I"/>
    <property type="match status" value="2"/>
</dbReference>
<dbReference type="Pfam" id="PF00550">
    <property type="entry name" value="PP-binding"/>
    <property type="match status" value="3"/>
</dbReference>
<dbReference type="PRINTS" id="PR01483">
    <property type="entry name" value="FASYNTHASE"/>
</dbReference>
<comment type="similarity">
    <text evidence="1">Belongs to the short-chain dehydrogenases/reductases (SDR) family.</text>
</comment>
<dbReference type="SUPFAM" id="SSF55048">
    <property type="entry name" value="Probable ACP-binding domain of malonyl-CoA ACP transacylase"/>
    <property type="match status" value="1"/>
</dbReference>
<dbReference type="InterPro" id="IPR036291">
    <property type="entry name" value="NAD(P)-bd_dom_sf"/>
</dbReference>
<dbReference type="InterPro" id="IPR057326">
    <property type="entry name" value="KR_dom"/>
</dbReference>
<dbReference type="Pfam" id="PF00698">
    <property type="entry name" value="Acyl_transf_1"/>
    <property type="match status" value="1"/>
</dbReference>
<evidence type="ECO:0000259" key="5">
    <source>
        <dbReference type="PROSITE" id="PS50075"/>
    </source>
</evidence>
<name>A0A4R7PDA7_9GAMM</name>
<dbReference type="InterPro" id="IPR016035">
    <property type="entry name" value="Acyl_Trfase/lysoPLipase"/>
</dbReference>
<dbReference type="InterPro" id="IPR020841">
    <property type="entry name" value="PKS_Beta-ketoAc_synthase_dom"/>
</dbReference>
<dbReference type="GO" id="GO:0005835">
    <property type="term" value="C:fatty acid synthase complex"/>
    <property type="evidence" value="ECO:0007669"/>
    <property type="project" value="InterPro"/>
</dbReference>